<evidence type="ECO:0000313" key="8">
    <source>
        <dbReference type="EMBL" id="MBA5605472.1"/>
    </source>
</evidence>
<dbReference type="PROSITE" id="PS51318">
    <property type="entry name" value="TAT"/>
    <property type="match status" value="1"/>
</dbReference>
<evidence type="ECO:0000256" key="5">
    <source>
        <dbReference type="ARBA" id="ARBA00023049"/>
    </source>
</evidence>
<evidence type="ECO:0000256" key="1">
    <source>
        <dbReference type="ARBA" id="ARBA00022670"/>
    </source>
</evidence>
<proteinExistence type="inferred from homology"/>
<dbReference type="Gene3D" id="2.30.42.10">
    <property type="match status" value="1"/>
</dbReference>
<dbReference type="SMART" id="SM00228">
    <property type="entry name" value="PDZ"/>
    <property type="match status" value="1"/>
</dbReference>
<dbReference type="GO" id="GO:0016020">
    <property type="term" value="C:membrane"/>
    <property type="evidence" value="ECO:0007669"/>
    <property type="project" value="TreeGrafter"/>
</dbReference>
<evidence type="ECO:0000313" key="9">
    <source>
        <dbReference type="Proteomes" id="UP000566711"/>
    </source>
</evidence>
<evidence type="ECO:0000256" key="6">
    <source>
        <dbReference type="RuleBase" id="RU003983"/>
    </source>
</evidence>
<organism evidence="8 9">
    <name type="scientific">Rugamonas fusca</name>
    <dbReference type="NCBI Taxonomy" id="2758568"/>
    <lineage>
        <taxon>Bacteria</taxon>
        <taxon>Pseudomonadati</taxon>
        <taxon>Pseudomonadota</taxon>
        <taxon>Betaproteobacteria</taxon>
        <taxon>Burkholderiales</taxon>
        <taxon>Oxalobacteraceae</taxon>
        <taxon>Telluria group</taxon>
        <taxon>Rugamonas</taxon>
    </lineage>
</organism>
<dbReference type="RefSeq" id="WP_182216420.1">
    <property type="nucleotide sequence ID" value="NZ_JACEZS010000006.1"/>
</dbReference>
<keyword evidence="3 6" id="KW-0378">Hydrolase</keyword>
<dbReference type="InterPro" id="IPR001915">
    <property type="entry name" value="Peptidase_M48"/>
</dbReference>
<dbReference type="CDD" id="cd07342">
    <property type="entry name" value="M48C_Oma1_like"/>
    <property type="match status" value="1"/>
</dbReference>
<dbReference type="GO" id="GO:0004222">
    <property type="term" value="F:metalloendopeptidase activity"/>
    <property type="evidence" value="ECO:0007669"/>
    <property type="project" value="InterPro"/>
</dbReference>
<dbReference type="EMBL" id="JACEZS010000006">
    <property type="protein sequence ID" value="MBA5605472.1"/>
    <property type="molecule type" value="Genomic_DNA"/>
</dbReference>
<dbReference type="Proteomes" id="UP000566711">
    <property type="component" value="Unassembled WGS sequence"/>
</dbReference>
<keyword evidence="4 6" id="KW-0862">Zinc</keyword>
<gene>
    <name evidence="8" type="ORF">H3H36_08880</name>
</gene>
<dbReference type="InterPro" id="IPR036034">
    <property type="entry name" value="PDZ_sf"/>
</dbReference>
<dbReference type="InterPro" id="IPR001478">
    <property type="entry name" value="PDZ"/>
</dbReference>
<evidence type="ECO:0000259" key="7">
    <source>
        <dbReference type="PROSITE" id="PS50106"/>
    </source>
</evidence>
<dbReference type="PROSITE" id="PS50106">
    <property type="entry name" value="PDZ"/>
    <property type="match status" value="1"/>
</dbReference>
<evidence type="ECO:0000256" key="4">
    <source>
        <dbReference type="ARBA" id="ARBA00022833"/>
    </source>
</evidence>
<comment type="cofactor">
    <cofactor evidence="6">
        <name>Zn(2+)</name>
        <dbReference type="ChEBI" id="CHEBI:29105"/>
    </cofactor>
    <text evidence="6">Binds 1 zinc ion per subunit.</text>
</comment>
<keyword evidence="1 6" id="KW-0645">Protease</keyword>
<protein>
    <submittedName>
        <fullName evidence="8">M48 family metalloprotease</fullName>
    </submittedName>
</protein>
<evidence type="ECO:0000256" key="2">
    <source>
        <dbReference type="ARBA" id="ARBA00022723"/>
    </source>
</evidence>
<dbReference type="AlphaFoldDB" id="A0A7W2EGR1"/>
<dbReference type="SUPFAM" id="SSF50156">
    <property type="entry name" value="PDZ domain-like"/>
    <property type="match status" value="1"/>
</dbReference>
<name>A0A7W2EGR1_9BURK</name>
<reference evidence="8 9" key="1">
    <citation type="submission" date="2020-07" db="EMBL/GenBank/DDBJ databases">
        <title>Novel species isolated from subtropical streams in China.</title>
        <authorList>
            <person name="Lu H."/>
        </authorList>
    </citation>
    <scope>NUCLEOTIDE SEQUENCE [LARGE SCALE GENOMIC DNA]</scope>
    <source>
        <strain evidence="8 9">FT3S</strain>
    </source>
</reference>
<dbReference type="Pfam" id="PF01435">
    <property type="entry name" value="Peptidase_M48"/>
    <property type="match status" value="1"/>
</dbReference>
<comment type="caution">
    <text evidence="8">The sequence shown here is derived from an EMBL/GenBank/DDBJ whole genome shotgun (WGS) entry which is preliminary data.</text>
</comment>
<keyword evidence="9" id="KW-1185">Reference proteome</keyword>
<comment type="similarity">
    <text evidence="6">Belongs to the peptidase M48 family.</text>
</comment>
<feature type="domain" description="PDZ" evidence="7">
    <location>
        <begin position="89"/>
        <end position="159"/>
    </location>
</feature>
<dbReference type="InterPro" id="IPR006311">
    <property type="entry name" value="TAT_signal"/>
</dbReference>
<dbReference type="PANTHER" id="PTHR22726:SF1">
    <property type="entry name" value="METALLOENDOPEPTIDASE OMA1, MITOCHONDRIAL"/>
    <property type="match status" value="1"/>
</dbReference>
<dbReference type="InterPro" id="IPR051156">
    <property type="entry name" value="Mito/Outer_Membr_Metalloprot"/>
</dbReference>
<evidence type="ECO:0000256" key="3">
    <source>
        <dbReference type="ARBA" id="ARBA00022801"/>
    </source>
</evidence>
<accession>A0A7W2EGR1</accession>
<keyword evidence="2" id="KW-0479">Metal-binding</keyword>
<keyword evidence="5 6" id="KW-0482">Metalloprotease</keyword>
<sequence>MPQTDQQPGAPRRQLAKPWAAMTAALLLSACSMFKTAPPAPAPTATRPAPAPEPVVVTARMLEARDAVSRMVATQERLYQIVAPLLINNADLCRTHAHELLGFTAKNKYSYPGEYADAAQAALGYGEQLQVSGVLPGSGAARAGLRKGDELVSVEAQPLPTGPNAETQAARILGPLVGRHSALSITVRRGSAVRAITVPVTRACAFKVDLGNSDNINSYADGQRVLITRGMVNFAQSDEAIAFVLAKDIAHNVLGHANTTRQAYTVGGMIDNLVTVRPDTSLLIGSAGIKPVPQELDAAADYLALYLLARAGYNIERAHAFWQRLAAQYPPTVLNGYTAIHPATSYRLGVIDKTVAEIKAKQAARKPLLP</sequence>
<dbReference type="GO" id="GO:0051603">
    <property type="term" value="P:proteolysis involved in protein catabolic process"/>
    <property type="evidence" value="ECO:0007669"/>
    <property type="project" value="TreeGrafter"/>
</dbReference>
<dbReference type="PANTHER" id="PTHR22726">
    <property type="entry name" value="METALLOENDOPEPTIDASE OMA1"/>
    <property type="match status" value="1"/>
</dbReference>
<dbReference type="GO" id="GO:0046872">
    <property type="term" value="F:metal ion binding"/>
    <property type="evidence" value="ECO:0007669"/>
    <property type="project" value="UniProtKB-KW"/>
</dbReference>